<dbReference type="EC" id="1.13.11.-" evidence="6"/>
<keyword evidence="3 6" id="KW-0560">Oxidoreductase</keyword>
<dbReference type="Proteomes" id="UP000466931">
    <property type="component" value="Chromosome"/>
</dbReference>
<evidence type="ECO:0000313" key="7">
    <source>
        <dbReference type="EMBL" id="BBZ35093.1"/>
    </source>
</evidence>
<dbReference type="RefSeq" id="WP_085149421.1">
    <property type="nucleotide sequence ID" value="NZ_AP022612.1"/>
</dbReference>
<evidence type="ECO:0000313" key="8">
    <source>
        <dbReference type="Proteomes" id="UP000466931"/>
    </source>
</evidence>
<dbReference type="GO" id="GO:0016121">
    <property type="term" value="P:carotene catabolic process"/>
    <property type="evidence" value="ECO:0007669"/>
    <property type="project" value="TreeGrafter"/>
</dbReference>
<dbReference type="Pfam" id="PF03055">
    <property type="entry name" value="RPE65"/>
    <property type="match status" value="1"/>
</dbReference>
<evidence type="ECO:0000256" key="1">
    <source>
        <dbReference type="ARBA" id="ARBA00006787"/>
    </source>
</evidence>
<dbReference type="PANTHER" id="PTHR10543">
    <property type="entry name" value="BETA-CAROTENE DIOXYGENASE"/>
    <property type="match status" value="1"/>
</dbReference>
<dbReference type="InterPro" id="IPR004294">
    <property type="entry name" value="Carotenoid_Oase"/>
</dbReference>
<feature type="binding site" evidence="5">
    <location>
        <position position="168"/>
    </location>
    <ligand>
        <name>Fe cation</name>
        <dbReference type="ChEBI" id="CHEBI:24875"/>
        <note>catalytic</note>
    </ligand>
</feature>
<dbReference type="PANTHER" id="PTHR10543:SF89">
    <property type="entry name" value="CAROTENOID 9,10(9',10')-CLEAVAGE DIOXYGENASE 1"/>
    <property type="match status" value="1"/>
</dbReference>
<keyword evidence="6" id="KW-0223">Dioxygenase</keyword>
<feature type="binding site" evidence="5">
    <location>
        <position position="465"/>
    </location>
    <ligand>
        <name>Fe cation</name>
        <dbReference type="ChEBI" id="CHEBI:24875"/>
        <note>catalytic</note>
    </ligand>
</feature>
<evidence type="ECO:0000256" key="4">
    <source>
        <dbReference type="ARBA" id="ARBA00023004"/>
    </source>
</evidence>
<keyword evidence="2 5" id="KW-0479">Metal-binding</keyword>
<comment type="cofactor">
    <cofactor evidence="5 6">
        <name>Fe(2+)</name>
        <dbReference type="ChEBI" id="CHEBI:29033"/>
    </cofactor>
    <text evidence="5 6">Binds 1 Fe(2+) ion per subunit.</text>
</comment>
<dbReference type="GO" id="GO:0010436">
    <property type="term" value="F:carotenoid dioxygenase activity"/>
    <property type="evidence" value="ECO:0007669"/>
    <property type="project" value="TreeGrafter"/>
</dbReference>
<name>A0A7I7Y1N8_9MYCO</name>
<dbReference type="GO" id="GO:0046872">
    <property type="term" value="F:metal ion binding"/>
    <property type="evidence" value="ECO:0007669"/>
    <property type="project" value="UniProtKB-KW"/>
</dbReference>
<evidence type="ECO:0000256" key="3">
    <source>
        <dbReference type="ARBA" id="ARBA00023002"/>
    </source>
</evidence>
<gene>
    <name evidence="7" type="ORF">MCNF_36980</name>
</gene>
<keyword evidence="8" id="KW-1185">Reference proteome</keyword>
<keyword evidence="4 5" id="KW-0408">Iron</keyword>
<dbReference type="EMBL" id="AP022612">
    <property type="protein sequence ID" value="BBZ35093.1"/>
    <property type="molecule type" value="Genomic_DNA"/>
</dbReference>
<sequence>MDANLIRESPFLTGHHQPNRMEVDAPDLLIRGQIPSDLAGVFYRNGAEPLYPPTDEDYHWFDGDGMVYAFYIENGRVSMRNRWVRTDKFLLEQGQGRRLFGVLGNPMTADPASLGTRYNTANTNVIIHGGKLLALMEGAPPVALDPRSLDTVGEHTYGDLITTTFSAHPKVDHRTGELVNIGNAVHGLAGEAVIRYDVIDADGTPTKTEYIGVPHMTMMHTFLLTENWVVFPVNPLEFSLERAMAGGPMTAWVPDRPSKLGIMPRNGTADDVRWIEIDPRHMLHEANAWEQDGRIIADVAAAEGTALFPDVHGNRASHKETQQSLRRWTIDPTGVEPWREEIINDRDIQFPRPDDRLMADRSRHAFANSNLNSTDGRVEGMDSALRVDTHTGAEDLFHFGAGTAAGELIFAPRVGSTSEADGYAVTLIHRKEATESELVIFDAGDIAAGPIASAVIPFRVPSGFHCSYYSVDSPLYEQAFAR</sequence>
<protein>
    <recommendedName>
        <fullName evidence="6">Dioxygenase</fullName>
        <ecNumber evidence="6">1.13.11.-</ecNumber>
    </recommendedName>
</protein>
<evidence type="ECO:0000256" key="6">
    <source>
        <dbReference type="RuleBase" id="RU364048"/>
    </source>
</evidence>
<feature type="binding site" evidence="5">
    <location>
        <position position="220"/>
    </location>
    <ligand>
        <name>Fe cation</name>
        <dbReference type="ChEBI" id="CHEBI:24875"/>
        <note>catalytic</note>
    </ligand>
</feature>
<dbReference type="AlphaFoldDB" id="A0A7I7Y1N8"/>
<evidence type="ECO:0000256" key="2">
    <source>
        <dbReference type="ARBA" id="ARBA00022723"/>
    </source>
</evidence>
<accession>A0A7I7Y1N8</accession>
<reference evidence="7" key="1">
    <citation type="journal article" date="2019" name="Emerg. Microbes Infect.">
        <title>Comprehensive subspecies identification of 175 nontuberculous mycobacteria species based on 7547 genomic profiles.</title>
        <authorList>
            <person name="Matsumoto Y."/>
            <person name="Kinjo T."/>
            <person name="Motooka D."/>
            <person name="Nabeya D."/>
            <person name="Jung N."/>
            <person name="Uechi K."/>
            <person name="Horii T."/>
            <person name="Iida T."/>
            <person name="Fujita J."/>
            <person name="Nakamura S."/>
        </authorList>
    </citation>
    <scope>NUCLEOTIDE SEQUENCE [LARGE SCALE GENOMIC DNA]</scope>
    <source>
        <strain evidence="7">JCM 13671</strain>
    </source>
</reference>
<organism evidence="7 8">
    <name type="scientific">Mycolicibacterium confluentis</name>
    <dbReference type="NCBI Taxonomy" id="28047"/>
    <lineage>
        <taxon>Bacteria</taxon>
        <taxon>Bacillati</taxon>
        <taxon>Actinomycetota</taxon>
        <taxon>Actinomycetes</taxon>
        <taxon>Mycobacteriales</taxon>
        <taxon>Mycobacteriaceae</taxon>
        <taxon>Mycolicibacterium</taxon>
    </lineage>
</organism>
<evidence type="ECO:0000256" key="5">
    <source>
        <dbReference type="PIRSR" id="PIRSR604294-1"/>
    </source>
</evidence>
<comment type="similarity">
    <text evidence="1 6">Belongs to the carotenoid oxygenase family.</text>
</comment>
<feature type="binding site" evidence="5">
    <location>
        <position position="284"/>
    </location>
    <ligand>
        <name>Fe cation</name>
        <dbReference type="ChEBI" id="CHEBI:24875"/>
        <note>catalytic</note>
    </ligand>
</feature>
<dbReference type="OrthoDB" id="6636843at2"/>
<proteinExistence type="inferred from homology"/>
<reference evidence="7" key="2">
    <citation type="submission" date="2020-02" db="EMBL/GenBank/DDBJ databases">
        <authorList>
            <person name="Matsumoto Y."/>
            <person name="Motooka D."/>
            <person name="Nakamura S."/>
        </authorList>
    </citation>
    <scope>NUCLEOTIDE SEQUENCE</scope>
    <source>
        <strain evidence="7">JCM 13671</strain>
    </source>
</reference>